<dbReference type="EMBL" id="PP848842">
    <property type="protein sequence ID" value="XCG96190.1"/>
    <property type="molecule type" value="Genomic_DNA"/>
</dbReference>
<sequence>MSINDKPTTDNVQGNDSVDELQVDEMTILKQRATMMGIKFSNNIGLEALRKKVADAQEGITEQEQAEVNPLATQSTVQEDKLSMAQRIRLENTRLIRVRIQNLDPKKKDLPGEILTVANDYMGTVRKYVPYGEATDNGYHIPYCIYKLLKNRKFLHVSVKKGRNGKERVEQQWVREFAIEVLPPLTPEELKQLGQAQLAAGSLNDD</sequence>
<accession>A0AAU8EBZ1</accession>
<name>A0AAU8EBZ1_9VIRU</name>
<evidence type="ECO:0000313" key="1">
    <source>
        <dbReference type="EMBL" id="XCG96190.1"/>
    </source>
</evidence>
<proteinExistence type="predicted"/>
<organism evidence="1">
    <name type="scientific">Klebsiella phage vB_Kpn16-P2</name>
    <dbReference type="NCBI Taxonomy" id="3230846"/>
    <lineage>
        <taxon>Viruses</taxon>
    </lineage>
</organism>
<gene>
    <name evidence="1" type="ORF">vBKpn16P2_75</name>
</gene>
<protein>
    <submittedName>
        <fullName evidence="1">Uncharacterized protein</fullName>
    </submittedName>
</protein>
<reference evidence="1" key="1">
    <citation type="submission" date="2024-05" db="EMBL/GenBank/DDBJ databases">
        <authorList>
            <person name="Ferriol-Gonzalez C."/>
            <person name="Concha-Eloko R."/>
            <person name="Bernabeu-Gimeno M."/>
            <person name="Fernandez-Cuenca F."/>
            <person name="Canada-Garcia J.E."/>
            <person name="Garcia-Cobos S."/>
            <person name="Sanjuan R."/>
            <person name="Domingo-Calap P."/>
        </authorList>
    </citation>
    <scope>NUCLEOTIDE SEQUENCE</scope>
</reference>